<keyword evidence="7 8" id="KW-0472">Membrane</keyword>
<gene>
    <name evidence="9" type="ordered locus">Cagg_0035</name>
</gene>
<protein>
    <submittedName>
        <fullName evidence="9">Virulence factor MVIN family protein</fullName>
    </submittedName>
</protein>
<dbReference type="KEGG" id="cag:Cagg_0035"/>
<evidence type="ECO:0000256" key="1">
    <source>
        <dbReference type="ARBA" id="ARBA00004651"/>
    </source>
</evidence>
<feature type="transmembrane region" description="Helical" evidence="8">
    <location>
        <begin position="320"/>
        <end position="342"/>
    </location>
</feature>
<evidence type="ECO:0000256" key="3">
    <source>
        <dbReference type="ARBA" id="ARBA00022692"/>
    </source>
</evidence>
<dbReference type="PANTHER" id="PTHR43486:SF1">
    <property type="entry name" value="LIPID II FLIPPASE MURJ-RELATED"/>
    <property type="match status" value="1"/>
</dbReference>
<dbReference type="eggNOG" id="COG0728">
    <property type="taxonomic scope" value="Bacteria"/>
</dbReference>
<dbReference type="RefSeq" id="WP_012615354.1">
    <property type="nucleotide sequence ID" value="NC_011831.1"/>
</dbReference>
<keyword evidence="4" id="KW-0133">Cell shape</keyword>
<name>B8GC14_CHLAD</name>
<evidence type="ECO:0000313" key="10">
    <source>
        <dbReference type="Proteomes" id="UP000002508"/>
    </source>
</evidence>
<dbReference type="AlphaFoldDB" id="B8GC14"/>
<evidence type="ECO:0000256" key="5">
    <source>
        <dbReference type="ARBA" id="ARBA00022984"/>
    </source>
</evidence>
<dbReference type="OrthoDB" id="9804143at2"/>
<proteinExistence type="predicted"/>
<organism evidence="9 10">
    <name type="scientific">Chloroflexus aggregans (strain MD-66 / DSM 9485)</name>
    <dbReference type="NCBI Taxonomy" id="326427"/>
    <lineage>
        <taxon>Bacteria</taxon>
        <taxon>Bacillati</taxon>
        <taxon>Chloroflexota</taxon>
        <taxon>Chloroflexia</taxon>
        <taxon>Chloroflexales</taxon>
        <taxon>Chloroflexineae</taxon>
        <taxon>Chloroflexaceae</taxon>
        <taxon>Chloroflexus</taxon>
    </lineage>
</organism>
<dbReference type="GO" id="GO:0008360">
    <property type="term" value="P:regulation of cell shape"/>
    <property type="evidence" value="ECO:0007669"/>
    <property type="project" value="UniProtKB-KW"/>
</dbReference>
<reference evidence="9" key="1">
    <citation type="submission" date="2008-12" db="EMBL/GenBank/DDBJ databases">
        <title>Complete sequence of Chloroflexus aggregans DSM 9485.</title>
        <authorList>
            <consortium name="US DOE Joint Genome Institute"/>
            <person name="Lucas S."/>
            <person name="Copeland A."/>
            <person name="Lapidus A."/>
            <person name="Glavina del Rio T."/>
            <person name="Dalin E."/>
            <person name="Tice H."/>
            <person name="Pitluck S."/>
            <person name="Foster B."/>
            <person name="Larimer F."/>
            <person name="Land M."/>
            <person name="Hauser L."/>
            <person name="Kyrpides N."/>
            <person name="Mikhailova N."/>
            <person name="Bryant D."/>
            <person name="Richardson P."/>
        </authorList>
    </citation>
    <scope>NUCLEOTIDE SEQUENCE</scope>
    <source>
        <strain evidence="9">DSM 9485</strain>
    </source>
</reference>
<feature type="transmembrane region" description="Helical" evidence="8">
    <location>
        <begin position="404"/>
        <end position="422"/>
    </location>
</feature>
<evidence type="ECO:0000256" key="4">
    <source>
        <dbReference type="ARBA" id="ARBA00022960"/>
    </source>
</evidence>
<sequence>MTFIRLLRYPPRLWPTLSLSTGEGSVLFMGAFIISAAMGVVRQILFNARFGIGEEAAALYAAFRLSETVSTLIAGGVLTNALTPYVLLAARKGHTAVSLLISRMLSLMLVVALLVTLLLVITAPWLLRWIIAPGLDQATQELATLLTRILATEIVLQITNGVLSAVLIARGQFFLPALGIALRNTLIIVSLLLPQATIITAAIGSLGDSVIQLLILIPGLIHHRLHLRLSRQWRDPLVQGTLQLVIPGAISSTINYGNAVVDTAIASLGAQAAGLGAMHNALLLGHLPQRLCGTAIGQAAFPHLAVAAITRNRHLFRQRWMAATGVAIGLATLSSLALALGGRWLIALLFERGAFDQTAGDLTFAILLIFVLGLPLYVMVEITGRALVALGDARTPLLANTAQLVSRIIVATVCWPLIGVLAVPVATVASSAIEAFILSGVLLNWLREPTTWRVSSITDQIESHVVLE</sequence>
<dbReference type="PANTHER" id="PTHR43486">
    <property type="entry name" value="LIPID II FLIPPASE MURJ-RELATED"/>
    <property type="match status" value="1"/>
</dbReference>
<evidence type="ECO:0000313" key="9">
    <source>
        <dbReference type="EMBL" id="ACL22988.1"/>
    </source>
</evidence>
<evidence type="ECO:0000256" key="8">
    <source>
        <dbReference type="SAM" id="Phobius"/>
    </source>
</evidence>
<accession>B8GC14</accession>
<feature type="transmembrane region" description="Helical" evidence="8">
    <location>
        <begin position="21"/>
        <end position="41"/>
    </location>
</feature>
<dbReference type="InterPro" id="IPR004268">
    <property type="entry name" value="MurJ"/>
</dbReference>
<dbReference type="GO" id="GO:0005886">
    <property type="term" value="C:plasma membrane"/>
    <property type="evidence" value="ECO:0007669"/>
    <property type="project" value="UniProtKB-SubCell"/>
</dbReference>
<keyword evidence="2" id="KW-1003">Cell membrane</keyword>
<dbReference type="Pfam" id="PF03023">
    <property type="entry name" value="MurJ"/>
    <property type="match status" value="1"/>
</dbReference>
<feature type="transmembrane region" description="Helical" evidence="8">
    <location>
        <begin position="199"/>
        <end position="221"/>
    </location>
</feature>
<feature type="transmembrane region" description="Helical" evidence="8">
    <location>
        <begin position="362"/>
        <end position="383"/>
    </location>
</feature>
<evidence type="ECO:0000256" key="2">
    <source>
        <dbReference type="ARBA" id="ARBA00022475"/>
    </source>
</evidence>
<keyword evidence="10" id="KW-1185">Reference proteome</keyword>
<dbReference type="GO" id="GO:0009252">
    <property type="term" value="P:peptidoglycan biosynthetic process"/>
    <property type="evidence" value="ECO:0007669"/>
    <property type="project" value="UniProtKB-KW"/>
</dbReference>
<dbReference type="PRINTS" id="PR01806">
    <property type="entry name" value="VIRFACTRMVIN"/>
</dbReference>
<dbReference type="HOGENOM" id="CLU_583553_0_0_0"/>
<feature type="transmembrane region" description="Helical" evidence="8">
    <location>
        <begin position="100"/>
        <end position="125"/>
    </location>
</feature>
<evidence type="ECO:0000256" key="6">
    <source>
        <dbReference type="ARBA" id="ARBA00022989"/>
    </source>
</evidence>
<evidence type="ECO:0000256" key="7">
    <source>
        <dbReference type="ARBA" id="ARBA00023136"/>
    </source>
</evidence>
<dbReference type="EMBL" id="CP001337">
    <property type="protein sequence ID" value="ACL22988.1"/>
    <property type="molecule type" value="Genomic_DNA"/>
</dbReference>
<keyword evidence="5" id="KW-0573">Peptidoglycan synthesis</keyword>
<keyword evidence="3 8" id="KW-0812">Transmembrane</keyword>
<dbReference type="STRING" id="326427.Cagg_0035"/>
<dbReference type="Proteomes" id="UP000002508">
    <property type="component" value="Chromosome"/>
</dbReference>
<feature type="transmembrane region" description="Helical" evidence="8">
    <location>
        <begin position="145"/>
        <end position="166"/>
    </location>
</feature>
<keyword evidence="6 8" id="KW-1133">Transmembrane helix</keyword>
<feature type="transmembrane region" description="Helical" evidence="8">
    <location>
        <begin position="69"/>
        <end position="88"/>
    </location>
</feature>
<comment type="subcellular location">
    <subcellularLocation>
        <location evidence="1">Cell membrane</location>
        <topology evidence="1">Multi-pass membrane protein</topology>
    </subcellularLocation>
</comment>
<feature type="transmembrane region" description="Helical" evidence="8">
    <location>
        <begin position="173"/>
        <end position="193"/>
    </location>
</feature>